<proteinExistence type="predicted"/>
<evidence type="ECO:0000313" key="2">
    <source>
        <dbReference type="Proteomes" id="UP000706151"/>
    </source>
</evidence>
<comment type="caution">
    <text evidence="1">The sequence shown here is derived from an EMBL/GenBank/DDBJ whole genome shotgun (WGS) entry which is preliminary data.</text>
</comment>
<accession>A0A935T721</accession>
<dbReference type="AlphaFoldDB" id="A0A935T721"/>
<gene>
    <name evidence="1" type="ORF">IPK02_00260</name>
</gene>
<reference evidence="1 2" key="1">
    <citation type="submission" date="2020-10" db="EMBL/GenBank/DDBJ databases">
        <title>Connecting structure to function with the recovery of over 1000 high-quality activated sludge metagenome-assembled genomes encoding full-length rRNA genes using long-read sequencing.</title>
        <authorList>
            <person name="Singleton C.M."/>
            <person name="Petriglieri F."/>
            <person name="Kristensen J.M."/>
            <person name="Kirkegaard R.H."/>
            <person name="Michaelsen T.Y."/>
            <person name="Andersen M.H."/>
            <person name="Karst S.M."/>
            <person name="Dueholm M.S."/>
            <person name="Nielsen P.H."/>
            <person name="Albertsen M."/>
        </authorList>
    </citation>
    <scope>NUCLEOTIDE SEQUENCE [LARGE SCALE GENOMIC DNA]</scope>
    <source>
        <strain evidence="1">Fred_18-Q3-R57-64_BAT3C.720</strain>
    </source>
</reference>
<sequence length="81" mass="8753">MVARTQLLAASKVGVSPLMLANHYVALLDQPRNHEVAGIGAIGNHDVTRLQLLRQTPQERGLPGFLTLTRTNRPIQDGSTG</sequence>
<dbReference type="Proteomes" id="UP000706151">
    <property type="component" value="Unassembled WGS sequence"/>
</dbReference>
<name>A0A935T721_9PROT</name>
<evidence type="ECO:0000313" key="1">
    <source>
        <dbReference type="EMBL" id="MBK7952524.1"/>
    </source>
</evidence>
<dbReference type="EMBL" id="JADJOT010000001">
    <property type="protein sequence ID" value="MBK7952524.1"/>
    <property type="molecule type" value="Genomic_DNA"/>
</dbReference>
<organism evidence="1 2">
    <name type="scientific">Candidatus Accumulibacter affinis</name>
    <dbReference type="NCBI Taxonomy" id="2954384"/>
    <lineage>
        <taxon>Bacteria</taxon>
        <taxon>Pseudomonadati</taxon>
        <taxon>Pseudomonadota</taxon>
        <taxon>Betaproteobacteria</taxon>
        <taxon>Candidatus Accumulibacter</taxon>
    </lineage>
</organism>
<protein>
    <submittedName>
        <fullName evidence="1">Uncharacterized protein</fullName>
    </submittedName>
</protein>